<evidence type="ECO:0000313" key="7">
    <source>
        <dbReference type="Proteomes" id="UP000294359"/>
    </source>
</evidence>
<evidence type="ECO:0000259" key="4">
    <source>
        <dbReference type="Pfam" id="PF04909"/>
    </source>
</evidence>
<reference evidence="5" key="3">
    <citation type="submission" date="2022-12" db="EMBL/GenBank/DDBJ databases">
        <authorList>
            <person name="Sun Q."/>
            <person name="Kim S."/>
        </authorList>
    </citation>
    <scope>NUCLEOTIDE SEQUENCE</scope>
    <source>
        <strain evidence="5">KCTC 12344</strain>
    </source>
</reference>
<dbReference type="GO" id="GO:0016831">
    <property type="term" value="F:carboxy-lyase activity"/>
    <property type="evidence" value="ECO:0007669"/>
    <property type="project" value="InterPro"/>
</dbReference>
<dbReference type="GO" id="GO:0019748">
    <property type="term" value="P:secondary metabolic process"/>
    <property type="evidence" value="ECO:0007669"/>
    <property type="project" value="TreeGrafter"/>
</dbReference>
<protein>
    <recommendedName>
        <fullName evidence="4">Amidohydrolase-related domain-containing protein</fullName>
    </recommendedName>
</protein>
<name>A0A4P7BI42_9BURK</name>
<dbReference type="AlphaFoldDB" id="A0A4P7BI42"/>
<keyword evidence="3" id="KW-0732">Signal</keyword>
<dbReference type="OrthoDB" id="9771932at2"/>
<dbReference type="Gene3D" id="3.20.20.140">
    <property type="entry name" value="Metal-dependent hydrolases"/>
    <property type="match status" value="1"/>
</dbReference>
<dbReference type="Proteomes" id="UP000619512">
    <property type="component" value="Unassembled WGS sequence"/>
</dbReference>
<dbReference type="PANTHER" id="PTHR21240:SF28">
    <property type="entry name" value="ISO-OROTATE DECARBOXYLASE (EUROFUNG)"/>
    <property type="match status" value="1"/>
</dbReference>
<dbReference type="InterPro" id="IPR032466">
    <property type="entry name" value="Metal_Hydrolase"/>
</dbReference>
<evidence type="ECO:0000256" key="2">
    <source>
        <dbReference type="SAM" id="MobiDB-lite"/>
    </source>
</evidence>
<dbReference type="Pfam" id="PF04909">
    <property type="entry name" value="Amidohydro_2"/>
    <property type="match status" value="1"/>
</dbReference>
<gene>
    <name evidence="6" type="ORF">E1742_18945</name>
    <name evidence="5" type="ORF">GCM10007388_41560</name>
</gene>
<dbReference type="PANTHER" id="PTHR21240">
    <property type="entry name" value="2-AMINO-3-CARBOXYLMUCONATE-6-SEMIALDEHYDE DECARBOXYLASE"/>
    <property type="match status" value="1"/>
</dbReference>
<evidence type="ECO:0000256" key="3">
    <source>
        <dbReference type="SAM" id="SignalP"/>
    </source>
</evidence>
<sequence>MQRRDLLKCLCAAAVPLPAWASETPAPAADHHQHLFSPAMARLLDTGSGGGPPVIGANDLVPLLDSAGIRRAVLLSAGYVYGSPVRKIDDEYTKVRAENDWNGAQAAQFPDRLRAFGSVNPLKDYALEEIARCAAAPHLRHGLKLHFGNSDVQLELPEHAQRLKEVFAAANRNGMAIVVHLRASLSKHRPFGAVQARVFLDELLPAAPDVVVQVAHMAGSGPGYDDPPADDALSVLAEAVARHDRRTRRLYFDVASLARPGMKPHDAANLVQRIRQIGIDRILYGSDAASGRNLRPREGWAAFRQLPLSEAELAGIAQNLAPYLRPASTGAGRRNPRRAVTARSLPPRGE</sequence>
<dbReference type="GO" id="GO:0005737">
    <property type="term" value="C:cytoplasm"/>
    <property type="evidence" value="ECO:0007669"/>
    <property type="project" value="TreeGrafter"/>
</dbReference>
<feature type="chain" id="PRO_5044606858" description="Amidohydrolase-related domain-containing protein" evidence="3">
    <location>
        <begin position="22"/>
        <end position="350"/>
    </location>
</feature>
<feature type="region of interest" description="Disordered" evidence="2">
    <location>
        <begin position="325"/>
        <end position="350"/>
    </location>
</feature>
<evidence type="ECO:0000313" key="5">
    <source>
        <dbReference type="EMBL" id="GGZ03556.1"/>
    </source>
</evidence>
<reference evidence="5" key="1">
    <citation type="journal article" date="2014" name="Int. J. Syst. Evol. Microbiol.">
        <title>Complete genome sequence of Corynebacterium casei LMG S-19264T (=DSM 44701T), isolated from a smear-ripened cheese.</title>
        <authorList>
            <consortium name="US DOE Joint Genome Institute (JGI-PGF)"/>
            <person name="Walter F."/>
            <person name="Albersmeier A."/>
            <person name="Kalinowski J."/>
            <person name="Ruckert C."/>
        </authorList>
    </citation>
    <scope>NUCLEOTIDE SEQUENCE</scope>
    <source>
        <strain evidence="5">KCTC 12344</strain>
    </source>
</reference>
<feature type="signal peptide" evidence="3">
    <location>
        <begin position="1"/>
        <end position="21"/>
    </location>
</feature>
<organism evidence="5 8">
    <name type="scientific">Pseudoduganella plicata</name>
    <dbReference type="NCBI Taxonomy" id="321984"/>
    <lineage>
        <taxon>Bacteria</taxon>
        <taxon>Pseudomonadati</taxon>
        <taxon>Pseudomonadota</taxon>
        <taxon>Betaproteobacteria</taxon>
        <taxon>Burkholderiales</taxon>
        <taxon>Oxalobacteraceae</taxon>
        <taxon>Telluria group</taxon>
        <taxon>Pseudoduganella</taxon>
    </lineage>
</organism>
<keyword evidence="1" id="KW-0456">Lyase</keyword>
<accession>A0A4P7BI42</accession>
<dbReference type="InterPro" id="IPR006680">
    <property type="entry name" value="Amidohydro-rel"/>
</dbReference>
<evidence type="ECO:0000313" key="6">
    <source>
        <dbReference type="EMBL" id="QBQ38030.1"/>
    </source>
</evidence>
<dbReference type="GO" id="GO:0016787">
    <property type="term" value="F:hydrolase activity"/>
    <property type="evidence" value="ECO:0007669"/>
    <property type="project" value="InterPro"/>
</dbReference>
<dbReference type="EMBL" id="CP038026">
    <property type="protein sequence ID" value="QBQ38030.1"/>
    <property type="molecule type" value="Genomic_DNA"/>
</dbReference>
<feature type="domain" description="Amidohydrolase-related" evidence="4">
    <location>
        <begin position="30"/>
        <end position="317"/>
    </location>
</feature>
<evidence type="ECO:0000313" key="8">
    <source>
        <dbReference type="Proteomes" id="UP000619512"/>
    </source>
</evidence>
<dbReference type="RefSeq" id="WP_134386642.1">
    <property type="nucleotide sequence ID" value="NZ_BMWW01000008.1"/>
</dbReference>
<dbReference type="EMBL" id="BMWW01000008">
    <property type="protein sequence ID" value="GGZ03556.1"/>
    <property type="molecule type" value="Genomic_DNA"/>
</dbReference>
<keyword evidence="7" id="KW-1185">Reference proteome</keyword>
<dbReference type="InterPro" id="IPR032465">
    <property type="entry name" value="ACMSD"/>
</dbReference>
<dbReference type="SUPFAM" id="SSF51556">
    <property type="entry name" value="Metallo-dependent hydrolases"/>
    <property type="match status" value="1"/>
</dbReference>
<dbReference type="Proteomes" id="UP000294359">
    <property type="component" value="Chromosome"/>
</dbReference>
<reference evidence="6 7" key="2">
    <citation type="submission" date="2019-03" db="EMBL/GenBank/DDBJ databases">
        <title>Draft Genome Sequences of Six Type Strains of the Genus Massilia.</title>
        <authorList>
            <person name="Miess H."/>
            <person name="Frediansyhah A."/>
            <person name="Gross H."/>
        </authorList>
    </citation>
    <scope>NUCLEOTIDE SEQUENCE [LARGE SCALE GENOMIC DNA]</scope>
    <source>
        <strain evidence="6 7">DSM 17505</strain>
    </source>
</reference>
<proteinExistence type="predicted"/>
<evidence type="ECO:0000256" key="1">
    <source>
        <dbReference type="ARBA" id="ARBA00023239"/>
    </source>
</evidence>